<name>A0A7I4Z3S3_HAECO</name>
<evidence type="ECO:0000313" key="1">
    <source>
        <dbReference type="Proteomes" id="UP000025227"/>
    </source>
</evidence>
<evidence type="ECO:0000313" key="2">
    <source>
        <dbReference type="WBParaSite" id="HCON_00182500-00001"/>
    </source>
</evidence>
<dbReference type="AlphaFoldDB" id="A0A7I4Z3S3"/>
<proteinExistence type="predicted"/>
<reference evidence="2" key="1">
    <citation type="submission" date="2020-12" db="UniProtKB">
        <authorList>
            <consortium name="WormBaseParasite"/>
        </authorList>
    </citation>
    <scope>IDENTIFICATION</scope>
    <source>
        <strain evidence="2">MHco3</strain>
    </source>
</reference>
<dbReference type="Proteomes" id="UP000025227">
    <property type="component" value="Unplaced"/>
</dbReference>
<sequence length="95" mass="10412">MLKDVEKCGESSYVLSTVELLAATDAVVDSDVDFELGRLVWIGPYCTRAKAMSQRGLTGHLVVFDPQAYVLPAPLHRTMPKASVKVKSVACMYVH</sequence>
<accession>A0A7I4Z3S3</accession>
<protein>
    <submittedName>
        <fullName evidence="2">DNMT1-RFD domain-containing protein</fullName>
    </submittedName>
</protein>
<keyword evidence="1" id="KW-1185">Reference proteome</keyword>
<organism evidence="1 2">
    <name type="scientific">Haemonchus contortus</name>
    <name type="common">Barber pole worm</name>
    <dbReference type="NCBI Taxonomy" id="6289"/>
    <lineage>
        <taxon>Eukaryota</taxon>
        <taxon>Metazoa</taxon>
        <taxon>Ecdysozoa</taxon>
        <taxon>Nematoda</taxon>
        <taxon>Chromadorea</taxon>
        <taxon>Rhabditida</taxon>
        <taxon>Rhabditina</taxon>
        <taxon>Rhabditomorpha</taxon>
        <taxon>Strongyloidea</taxon>
        <taxon>Trichostrongylidae</taxon>
        <taxon>Haemonchus</taxon>
    </lineage>
</organism>
<dbReference type="WBParaSite" id="HCON_00182500-00001">
    <property type="protein sequence ID" value="HCON_00182500-00001"/>
    <property type="gene ID" value="HCON_00182500"/>
</dbReference>